<evidence type="ECO:0000259" key="2">
    <source>
        <dbReference type="Pfam" id="PF21307"/>
    </source>
</evidence>
<dbReference type="InterPro" id="IPR016518">
    <property type="entry name" value="Alpha-L-fucosidase"/>
</dbReference>
<organism evidence="4 5">
    <name type="scientific">Handelsmanbacteria sp. (strain RIFCSPLOWO2_12_FULL_64_10)</name>
    <dbReference type="NCBI Taxonomy" id="1817868"/>
    <lineage>
        <taxon>Bacteria</taxon>
        <taxon>Candidatus Handelsmaniibacteriota</taxon>
    </lineage>
</organism>
<dbReference type="Pfam" id="PF22124">
    <property type="entry name" value="Glyco_hydro_95_cat"/>
    <property type="match status" value="1"/>
</dbReference>
<dbReference type="Pfam" id="PF21307">
    <property type="entry name" value="Glyco_hydro_95_C"/>
    <property type="match status" value="1"/>
</dbReference>
<accession>A0A1F6CT60</accession>
<dbReference type="SUPFAM" id="SSF48208">
    <property type="entry name" value="Six-hairpin glycosidases"/>
    <property type="match status" value="1"/>
</dbReference>
<gene>
    <name evidence="4" type="ORF">A3F84_28985</name>
</gene>
<dbReference type="AlphaFoldDB" id="A0A1F6CT60"/>
<dbReference type="EMBL" id="MFKF01000146">
    <property type="protein sequence ID" value="OGG52297.1"/>
    <property type="molecule type" value="Genomic_DNA"/>
</dbReference>
<dbReference type="Proteomes" id="UP000178606">
    <property type="component" value="Unassembled WGS sequence"/>
</dbReference>
<comment type="caution">
    <text evidence="4">The sequence shown here is derived from an EMBL/GenBank/DDBJ whole genome shotgun (WGS) entry which is preliminary data.</text>
</comment>
<dbReference type="GO" id="GO:0004560">
    <property type="term" value="F:alpha-L-fucosidase activity"/>
    <property type="evidence" value="ECO:0007669"/>
    <property type="project" value="InterPro"/>
</dbReference>
<sequence length="763" mass="85419">MSTMELWYTGPAAEWKNGLPIGTGRLAGMVLGGTAPARVALNHEWLWRGVHRCREPAKSAHLLPEVRDLLLAGRYEEGTLKGNEVFGGGGGVQKKQKLNRVDPYQPAGDLYFQIDHGEAQDYRRELDLSNGLVTVAYEAGGARYRIGYLAHLGCDLLLVHVAADRPFDGALWLSRAEDPACFLRRGVSGNLLTMDGQFEGGIGFRVEARVHVRDGSVAAEGDCLRVRGVREALIAVDIGTSARHQAPARECAQRALPHADWGMLLREHEQVYRRLYGGLELSVDAPASDLPTDRRLKAARDGAGDPGLPVLYFNFGRYLMVACTARGELPPNLQGKWNEDLNPPWECDYHHDVNLQMNYWPAEAGDLAGATEAIFQHIERFVPHARKAAKDLYGCDGVFFPIQTDAWGRSTPESYGWAVWVGAAAWLAQHFWWRYEYGQDIAFLRDRAYPFFKEVAAFYESYLVEDGEGRLQVVPSQSPENRFVGGGKLPVTLCVSATMDLVLIQDLLGHAIRAAELLGVDADQRRAWQSILDRLPPLKVGRFGQLQEWNEDFEECEPGHRHFSHLIGLYPGDQFDPDRTPELWRAARVSLERRLAHQGGHTGWSRSWVACFYARLREPERAWEHLAHLILDFATDSLLDLHPPRIFQIDGNFGGTAAILEMLLQSYREELHFLPALPAVWPSGAVQGLRARGGYTVNLKWEKGRLTRAEVTPGTDRTCTVLTGKNQLRVSDVRGDRVTHRQDGNRVRFDVQAGQTYVLTPAD</sequence>
<evidence type="ECO:0000313" key="4">
    <source>
        <dbReference type="EMBL" id="OGG52297.1"/>
    </source>
</evidence>
<feature type="domain" description="Glycosyl hydrolase family 95 N-terminal" evidence="1">
    <location>
        <begin position="6"/>
        <end position="243"/>
    </location>
</feature>
<dbReference type="InterPro" id="IPR049053">
    <property type="entry name" value="AFCA-like_C"/>
</dbReference>
<name>A0A1F6CT60_HANXR</name>
<dbReference type="GO" id="GO:0005975">
    <property type="term" value="P:carbohydrate metabolic process"/>
    <property type="evidence" value="ECO:0007669"/>
    <property type="project" value="InterPro"/>
</dbReference>
<dbReference type="Pfam" id="PF14498">
    <property type="entry name" value="Glyco_hyd_65N_2"/>
    <property type="match status" value="1"/>
</dbReference>
<dbReference type="Gene3D" id="1.50.10.10">
    <property type="match status" value="1"/>
</dbReference>
<proteinExistence type="predicted"/>
<dbReference type="PIRSF" id="PIRSF007663">
    <property type="entry name" value="UCP007663"/>
    <property type="match status" value="1"/>
</dbReference>
<evidence type="ECO:0000259" key="1">
    <source>
        <dbReference type="Pfam" id="PF14498"/>
    </source>
</evidence>
<reference evidence="4 5" key="1">
    <citation type="journal article" date="2016" name="Nat. Commun.">
        <title>Thousands of microbial genomes shed light on interconnected biogeochemical processes in an aquifer system.</title>
        <authorList>
            <person name="Anantharaman K."/>
            <person name="Brown C.T."/>
            <person name="Hug L.A."/>
            <person name="Sharon I."/>
            <person name="Castelle C.J."/>
            <person name="Probst A.J."/>
            <person name="Thomas B.C."/>
            <person name="Singh A."/>
            <person name="Wilkins M.J."/>
            <person name="Karaoz U."/>
            <person name="Brodie E.L."/>
            <person name="Williams K.H."/>
            <person name="Hubbard S.S."/>
            <person name="Banfield J.F."/>
        </authorList>
    </citation>
    <scope>NUCLEOTIDE SEQUENCE [LARGE SCALE GENOMIC DNA]</scope>
    <source>
        <strain evidence="5">RIFCSPLOWO2_12_FULL_64_10</strain>
    </source>
</reference>
<dbReference type="InterPro" id="IPR054363">
    <property type="entry name" value="GH95_cat"/>
</dbReference>
<dbReference type="InterPro" id="IPR008928">
    <property type="entry name" value="6-hairpin_glycosidase_sf"/>
</dbReference>
<dbReference type="PANTHER" id="PTHR31084">
    <property type="entry name" value="ALPHA-L-FUCOSIDASE 2"/>
    <property type="match status" value="1"/>
</dbReference>
<feature type="domain" description="Alpha fucosidase A-like C-terminal" evidence="2">
    <location>
        <begin position="665"/>
        <end position="759"/>
    </location>
</feature>
<evidence type="ECO:0000259" key="3">
    <source>
        <dbReference type="Pfam" id="PF22124"/>
    </source>
</evidence>
<dbReference type="PANTHER" id="PTHR31084:SF0">
    <property type="entry name" value="ALPHA-L-FUCOSIDASE 2"/>
    <property type="match status" value="1"/>
</dbReference>
<evidence type="ECO:0000313" key="5">
    <source>
        <dbReference type="Proteomes" id="UP000178606"/>
    </source>
</evidence>
<dbReference type="InterPro" id="IPR027414">
    <property type="entry name" value="GH95_N_dom"/>
</dbReference>
<feature type="domain" description="Glycosyl hydrolase family 95 catalytic" evidence="3">
    <location>
        <begin position="263"/>
        <end position="663"/>
    </location>
</feature>
<protein>
    <submittedName>
        <fullName evidence="4">Uncharacterized protein</fullName>
    </submittedName>
</protein>
<dbReference type="InterPro" id="IPR012341">
    <property type="entry name" value="6hp_glycosidase-like_sf"/>
</dbReference>